<organism evidence="3 4">
    <name type="scientific">Streptomyces hiroshimensis</name>
    <dbReference type="NCBI Taxonomy" id="66424"/>
    <lineage>
        <taxon>Bacteria</taxon>
        <taxon>Bacillati</taxon>
        <taxon>Actinomycetota</taxon>
        <taxon>Actinomycetes</taxon>
        <taxon>Kitasatosporales</taxon>
        <taxon>Streptomycetaceae</taxon>
        <taxon>Streptomyces</taxon>
    </lineage>
</organism>
<comment type="caution">
    <text evidence="3">The sequence shown here is derived from an EMBL/GenBank/DDBJ whole genome shotgun (WGS) entry which is preliminary data.</text>
</comment>
<evidence type="ECO:0000256" key="2">
    <source>
        <dbReference type="SAM" id="Phobius"/>
    </source>
</evidence>
<protein>
    <recommendedName>
        <fullName evidence="5">CU044_5270 family protein</fullName>
    </recommendedName>
</protein>
<evidence type="ECO:0000256" key="1">
    <source>
        <dbReference type="SAM" id="MobiDB-lite"/>
    </source>
</evidence>
<feature type="compositionally biased region" description="Basic and acidic residues" evidence="1">
    <location>
        <begin position="8"/>
        <end position="22"/>
    </location>
</feature>
<evidence type="ECO:0000313" key="4">
    <source>
        <dbReference type="Proteomes" id="UP000659223"/>
    </source>
</evidence>
<gene>
    <name evidence="3" type="ORF">GCM10010324_50330</name>
</gene>
<dbReference type="NCBIfam" id="NF038083">
    <property type="entry name" value="CU044_5270_fam"/>
    <property type="match status" value="1"/>
</dbReference>
<feature type="region of interest" description="Disordered" evidence="1">
    <location>
        <begin position="115"/>
        <end position="147"/>
    </location>
</feature>
<reference evidence="4" key="1">
    <citation type="journal article" date="2019" name="Int. J. Syst. Evol. Microbiol.">
        <title>The Global Catalogue of Microorganisms (GCM) 10K type strain sequencing project: providing services to taxonomists for standard genome sequencing and annotation.</title>
        <authorList>
            <consortium name="The Broad Institute Genomics Platform"/>
            <consortium name="The Broad Institute Genome Sequencing Center for Infectious Disease"/>
            <person name="Wu L."/>
            <person name="Ma J."/>
        </authorList>
    </citation>
    <scope>NUCLEOTIDE SEQUENCE [LARGE SCALE GENOMIC DNA]</scope>
    <source>
        <strain evidence="4">JCM 4586</strain>
    </source>
</reference>
<accession>A0ABQ2Z0G2</accession>
<proteinExistence type="predicted"/>
<feature type="transmembrane region" description="Helical" evidence="2">
    <location>
        <begin position="88"/>
        <end position="111"/>
    </location>
</feature>
<feature type="compositionally biased region" description="Polar residues" evidence="1">
    <location>
        <begin position="115"/>
        <end position="124"/>
    </location>
</feature>
<keyword evidence="2" id="KW-0812">Transmembrane</keyword>
<feature type="region of interest" description="Disordered" evidence="1">
    <location>
        <begin position="1"/>
        <end position="22"/>
    </location>
</feature>
<keyword evidence="4" id="KW-1185">Reference proteome</keyword>
<keyword evidence="2" id="KW-0472">Membrane</keyword>
<sequence length="386" mass="41492">MKNVFRRPAQEPRNREQLDHEPLDHAEFGLLLPRPADGGLSAARQQQLREHLMAEIGRAADPVPDLVPGDGTGAVTTRPAPRPRMRRAVRIAVPAAAAASAAAVIAGVVLLSPGSAGTDSRGQNPGTGGRPGAVSADSGTVAGTTKGLPAVMDRISLAAERQPAPEPRPDQFIYVESRVSGIKSERSGGKERFRVTSLHPRQVWLSPDSRKSFIYEPEHPFMDKKGEDLDVGDGPADELPHSYASLKALPSDPDALLKQLYRGASVGDPQADWSAFEEIGQILGEQLVPPRISAALYKAAAKIPGVTFVDEATNPDGRKGIAVTFTAGFGRQEWIFDRDTYEYIGQRSVLVKEHWGLAPGTEYFRSAIVRRAVVDAKKELPGGGRI</sequence>
<dbReference type="RefSeq" id="WP_190024007.1">
    <property type="nucleotide sequence ID" value="NZ_BMUT01000011.1"/>
</dbReference>
<evidence type="ECO:0008006" key="5">
    <source>
        <dbReference type="Google" id="ProtNLM"/>
    </source>
</evidence>
<dbReference type="EMBL" id="BMUT01000011">
    <property type="protein sequence ID" value="GGX97965.1"/>
    <property type="molecule type" value="Genomic_DNA"/>
</dbReference>
<dbReference type="InterPro" id="IPR047789">
    <property type="entry name" value="CU044_5270-like"/>
</dbReference>
<name>A0ABQ2Z0G2_9ACTN</name>
<evidence type="ECO:0000313" key="3">
    <source>
        <dbReference type="EMBL" id="GGX97965.1"/>
    </source>
</evidence>
<keyword evidence="2" id="KW-1133">Transmembrane helix</keyword>
<dbReference type="Proteomes" id="UP000659223">
    <property type="component" value="Unassembled WGS sequence"/>
</dbReference>
<feature type="region of interest" description="Disordered" evidence="1">
    <location>
        <begin position="59"/>
        <end position="82"/>
    </location>
</feature>